<dbReference type="InterPro" id="IPR023210">
    <property type="entry name" value="NADP_OxRdtase_dom"/>
</dbReference>
<organism evidence="8 9">
    <name type="scientific">Cytospora mali</name>
    <name type="common">Apple Valsa canker fungus</name>
    <name type="synonym">Valsa mali</name>
    <dbReference type="NCBI Taxonomy" id="578113"/>
    <lineage>
        <taxon>Eukaryota</taxon>
        <taxon>Fungi</taxon>
        <taxon>Dikarya</taxon>
        <taxon>Ascomycota</taxon>
        <taxon>Pezizomycotina</taxon>
        <taxon>Sordariomycetes</taxon>
        <taxon>Sordariomycetidae</taxon>
        <taxon>Diaporthales</taxon>
        <taxon>Cytosporaceae</taxon>
        <taxon>Cytospora</taxon>
    </lineage>
</organism>
<protein>
    <submittedName>
        <fullName evidence="8">Alcohol dehydrogenase [NADP(+)]</fullName>
    </submittedName>
</protein>
<feature type="domain" description="NADP-dependent oxidoreductase" evidence="7">
    <location>
        <begin position="18"/>
        <end position="295"/>
    </location>
</feature>
<reference evidence="8" key="1">
    <citation type="submission" date="2014-12" db="EMBL/GenBank/DDBJ databases">
        <title>Genome Sequence of Valsa Canker Pathogens Uncovers a Specific Adaption of Colonization on Woody Bark.</title>
        <authorList>
            <person name="Yin Z."/>
            <person name="Liu H."/>
            <person name="Gao X."/>
            <person name="Li Z."/>
            <person name="Song N."/>
            <person name="Ke X."/>
            <person name="Dai Q."/>
            <person name="Wu Y."/>
            <person name="Sun Y."/>
            <person name="Xu J.-R."/>
            <person name="Kang Z.K."/>
            <person name="Wang L."/>
            <person name="Huang L."/>
        </authorList>
    </citation>
    <scope>NUCLEOTIDE SEQUENCE [LARGE SCALE GENOMIC DNA]</scope>
    <source>
        <strain evidence="8">03-8</strain>
    </source>
</reference>
<dbReference type="Proteomes" id="UP000078559">
    <property type="component" value="Chromosome 5"/>
</dbReference>
<feature type="binding site" evidence="5">
    <location>
        <position position="109"/>
    </location>
    <ligand>
        <name>substrate</name>
    </ligand>
</feature>
<dbReference type="SMR" id="A0A194VZT6"/>
<evidence type="ECO:0000256" key="2">
    <source>
        <dbReference type="ARBA" id="ARBA00022857"/>
    </source>
</evidence>
<evidence type="ECO:0000256" key="6">
    <source>
        <dbReference type="PIRSR" id="PIRSR000097-3"/>
    </source>
</evidence>
<keyword evidence="2" id="KW-0521">NADP</keyword>
<dbReference type="Pfam" id="PF00248">
    <property type="entry name" value="Aldo_ket_red"/>
    <property type="match status" value="1"/>
</dbReference>
<dbReference type="PROSITE" id="PS00798">
    <property type="entry name" value="ALDOKETO_REDUCTASE_1"/>
    <property type="match status" value="1"/>
</dbReference>
<feature type="site" description="Lowers pKa of active site Tyr" evidence="6">
    <location>
        <position position="76"/>
    </location>
</feature>
<dbReference type="OrthoDB" id="416253at2759"/>
<evidence type="ECO:0000256" key="4">
    <source>
        <dbReference type="PIRSR" id="PIRSR000097-1"/>
    </source>
</evidence>
<name>A0A194VZT6_CYTMA</name>
<dbReference type="InterPro" id="IPR018170">
    <property type="entry name" value="Aldo/ket_reductase_CS"/>
</dbReference>
<dbReference type="AlphaFoldDB" id="A0A194VZT6"/>
<dbReference type="GO" id="GO:0016491">
    <property type="term" value="F:oxidoreductase activity"/>
    <property type="evidence" value="ECO:0007669"/>
    <property type="project" value="UniProtKB-KW"/>
</dbReference>
<sequence length="338" mass="38040">MPLAESFTFNNGLAVPAVGLGTWQSRPNEVKDAVEIALKSGYRHIDAAAVYNNEKEVGEGIKASGVPRKDIFLTSKLWNTHHKAEHVERAVDISLADLQTDYLDLYLIHWPVSFNRIDDTERFPLDEETFGMQIIDVPLIETWKAMEALVKKGKIRTIGVSNFSVAKIEEIWDAADIKPAVNQVELHPYFAQPDLVKWCQNKVRRKSQYWELGIVVQAYSPLGNNIYGAPMAIEDPVVIELANKLGKTPAQVVLSWVVQRGIVVLTKSVTPSRIKSNFEVFELPPDAFERVNSLDRNHRYNLPARLGIDIFGDAKPGVLEKAVAEFKKKNRLERGLEA</sequence>
<dbReference type="PIRSF" id="PIRSF000097">
    <property type="entry name" value="AKR"/>
    <property type="match status" value="1"/>
</dbReference>
<dbReference type="CDD" id="cd19071">
    <property type="entry name" value="AKR_AKR1-5-like"/>
    <property type="match status" value="1"/>
</dbReference>
<dbReference type="PROSITE" id="PS00062">
    <property type="entry name" value="ALDOKETO_REDUCTASE_2"/>
    <property type="match status" value="1"/>
</dbReference>
<dbReference type="SUPFAM" id="SSF51430">
    <property type="entry name" value="NAD(P)-linked oxidoreductase"/>
    <property type="match status" value="1"/>
</dbReference>
<keyword evidence="9" id="KW-1185">Reference proteome</keyword>
<proteinExistence type="inferred from homology"/>
<feature type="active site" description="Proton donor" evidence="4">
    <location>
        <position position="51"/>
    </location>
</feature>
<evidence type="ECO:0000313" key="9">
    <source>
        <dbReference type="Proteomes" id="UP000078559"/>
    </source>
</evidence>
<evidence type="ECO:0000256" key="3">
    <source>
        <dbReference type="ARBA" id="ARBA00023002"/>
    </source>
</evidence>
<evidence type="ECO:0000313" key="8">
    <source>
        <dbReference type="EMBL" id="KUI69378.1"/>
    </source>
</evidence>
<comment type="similarity">
    <text evidence="1">Belongs to the aldo/keto reductase family.</text>
</comment>
<dbReference type="PANTHER" id="PTHR11732">
    <property type="entry name" value="ALDO/KETO REDUCTASE"/>
    <property type="match status" value="1"/>
</dbReference>
<dbReference type="InterPro" id="IPR036812">
    <property type="entry name" value="NAD(P)_OxRdtase_dom_sf"/>
</dbReference>
<gene>
    <name evidence="8" type="ORF">VM1G_05438</name>
</gene>
<evidence type="ECO:0000259" key="7">
    <source>
        <dbReference type="Pfam" id="PF00248"/>
    </source>
</evidence>
<evidence type="ECO:0000256" key="1">
    <source>
        <dbReference type="ARBA" id="ARBA00007905"/>
    </source>
</evidence>
<evidence type="ECO:0000256" key="5">
    <source>
        <dbReference type="PIRSR" id="PIRSR000097-2"/>
    </source>
</evidence>
<dbReference type="InterPro" id="IPR020471">
    <property type="entry name" value="AKR"/>
</dbReference>
<keyword evidence="3" id="KW-0560">Oxidoreductase</keyword>
<dbReference type="PRINTS" id="PR00069">
    <property type="entry name" value="ALDKETRDTASE"/>
</dbReference>
<accession>A0A194VZT6</accession>
<dbReference type="Gene3D" id="3.20.20.100">
    <property type="entry name" value="NADP-dependent oxidoreductase domain"/>
    <property type="match status" value="1"/>
</dbReference>
<dbReference type="FunFam" id="3.20.20.100:FF:000007">
    <property type="entry name" value="NAD(P)H-dependent D-xylose reductase xyl1"/>
    <property type="match status" value="1"/>
</dbReference>
<dbReference type="EMBL" id="CM003102">
    <property type="protein sequence ID" value="KUI69378.1"/>
    <property type="molecule type" value="Genomic_DNA"/>
</dbReference>